<dbReference type="Gene3D" id="3.30.2310.20">
    <property type="entry name" value="RelE-like"/>
    <property type="match status" value="1"/>
</dbReference>
<dbReference type="Pfam" id="PF05016">
    <property type="entry name" value="ParE_toxin"/>
    <property type="match status" value="1"/>
</dbReference>
<sequence length="97" mass="11556">MEYSLSISEAAELDIRDAFLWYEDQKDNLGLTFEKHISKTIQNIQKNPLKIQIRYNQTRVAFLKKFPYGVHFNIIENEIIIVAIFHTSRSPQKWSKR</sequence>
<dbReference type="OrthoDB" id="595476at2"/>
<organism evidence="3 4">
    <name type="scientific">Brumimicrobium oceani</name>
    <dbReference type="NCBI Taxonomy" id="2100725"/>
    <lineage>
        <taxon>Bacteria</taxon>
        <taxon>Pseudomonadati</taxon>
        <taxon>Bacteroidota</taxon>
        <taxon>Flavobacteriia</taxon>
        <taxon>Flavobacteriales</taxon>
        <taxon>Crocinitomicaceae</taxon>
        <taxon>Brumimicrobium</taxon>
    </lineage>
</organism>
<reference evidence="3 4" key="1">
    <citation type="submission" date="2018-05" db="EMBL/GenBank/DDBJ databases">
        <title>Brumimicrobium oceani sp. nov., isolated from coastal sediment.</title>
        <authorList>
            <person name="Kou Y."/>
        </authorList>
    </citation>
    <scope>NUCLEOTIDE SEQUENCE [LARGE SCALE GENOMIC DNA]</scope>
    <source>
        <strain evidence="3 4">C305</strain>
    </source>
</reference>
<dbReference type="InterPro" id="IPR035093">
    <property type="entry name" value="RelE/ParE_toxin_dom_sf"/>
</dbReference>
<comment type="caution">
    <text evidence="3">The sequence shown here is derived from an EMBL/GenBank/DDBJ whole genome shotgun (WGS) entry which is preliminary data.</text>
</comment>
<evidence type="ECO:0000313" key="3">
    <source>
        <dbReference type="EMBL" id="PWH86248.1"/>
    </source>
</evidence>
<dbReference type="RefSeq" id="WP_109358359.1">
    <property type="nucleotide sequence ID" value="NZ_QFRJ01000002.1"/>
</dbReference>
<dbReference type="AlphaFoldDB" id="A0A2U2XEL8"/>
<dbReference type="InterPro" id="IPR007712">
    <property type="entry name" value="RelE/ParE_toxin"/>
</dbReference>
<dbReference type="Proteomes" id="UP000245370">
    <property type="component" value="Unassembled WGS sequence"/>
</dbReference>
<evidence type="ECO:0000256" key="1">
    <source>
        <dbReference type="ARBA" id="ARBA00022649"/>
    </source>
</evidence>
<gene>
    <name evidence="2" type="ORF">DIT68_03090</name>
    <name evidence="3" type="ORF">DIT68_03130</name>
</gene>
<keyword evidence="4" id="KW-1185">Reference proteome</keyword>
<keyword evidence="1" id="KW-1277">Toxin-antitoxin system</keyword>
<evidence type="ECO:0000313" key="4">
    <source>
        <dbReference type="Proteomes" id="UP000245370"/>
    </source>
</evidence>
<reference evidence="3 4" key="2">
    <citation type="submission" date="2018-05" db="EMBL/GenBank/DDBJ databases">
        <authorList>
            <person name="Lanie J.A."/>
            <person name="Ng W.-L."/>
            <person name="Kazmierczak K.M."/>
            <person name="Andrzejewski T.M."/>
            <person name="Davidsen T.M."/>
            <person name="Wayne K.J."/>
            <person name="Tettelin H."/>
            <person name="Glass J.I."/>
            <person name="Rusch D."/>
            <person name="Podicherti R."/>
            <person name="Tsui H.-C.T."/>
            <person name="Winkler M.E."/>
        </authorList>
    </citation>
    <scope>NUCLEOTIDE SEQUENCE [LARGE SCALE GENOMIC DNA]</scope>
    <source>
        <strain evidence="3 4">C305</strain>
    </source>
</reference>
<dbReference type="EMBL" id="QFRJ01000002">
    <property type="protein sequence ID" value="PWH86241.1"/>
    <property type="molecule type" value="Genomic_DNA"/>
</dbReference>
<protein>
    <submittedName>
        <fullName evidence="3">Addiction module toxin RelE</fullName>
    </submittedName>
</protein>
<name>A0A2U2XEL8_9FLAO</name>
<proteinExistence type="predicted"/>
<evidence type="ECO:0000313" key="2">
    <source>
        <dbReference type="EMBL" id="PWH86241.1"/>
    </source>
</evidence>
<dbReference type="EMBL" id="QFRJ01000002">
    <property type="protein sequence ID" value="PWH86248.1"/>
    <property type="molecule type" value="Genomic_DNA"/>
</dbReference>
<accession>A0A2U2XEL8</accession>